<proteinExistence type="predicted"/>
<organism evidence="1 2">
    <name type="scientific">Acidiplasma aeolicum</name>
    <dbReference type="NCBI Taxonomy" id="507754"/>
    <lineage>
        <taxon>Archaea</taxon>
        <taxon>Methanobacteriati</taxon>
        <taxon>Thermoplasmatota</taxon>
        <taxon>Thermoplasmata</taxon>
        <taxon>Thermoplasmatales</taxon>
        <taxon>Ferroplasmaceae</taxon>
        <taxon>Acidiplasma</taxon>
    </lineage>
</organism>
<dbReference type="PATRIC" id="fig|507754.4.peg.1370"/>
<gene>
    <name evidence="1" type="ORF">SE19_09140</name>
</gene>
<dbReference type="AlphaFoldDB" id="A0A0P9CTD7"/>
<protein>
    <recommendedName>
        <fullName evidence="3">Integrase SAM-like N-terminal domain-containing protein</fullName>
    </recommendedName>
</protein>
<name>A0A0P9CTD7_9ARCH</name>
<dbReference type="RefSeq" id="WP_054964569.1">
    <property type="nucleotide sequence ID" value="NZ_LJCQ01000460.1"/>
</dbReference>
<dbReference type="Proteomes" id="UP000050515">
    <property type="component" value="Unassembled WGS sequence"/>
</dbReference>
<accession>A0A0P9CTD7</accession>
<evidence type="ECO:0008006" key="3">
    <source>
        <dbReference type="Google" id="ProtNLM"/>
    </source>
</evidence>
<dbReference type="EMBL" id="LJCQ01000460">
    <property type="protein sequence ID" value="KPV42913.1"/>
    <property type="molecule type" value="Genomic_DNA"/>
</dbReference>
<sequence length="122" mass="14820">MDYKDFKNYLIDELRLSPSTVNDTLRRMPYIENKSKSMEREDLQELVRNIWNTKSNKTANEYIKIINRWLLYKNEKPLKYFKEYETYTVKTCTEEEKNKLLLEASRGVPGRRPYSTFYLAQE</sequence>
<comment type="caution">
    <text evidence="1">The sequence shown here is derived from an EMBL/GenBank/DDBJ whole genome shotgun (WGS) entry which is preliminary data.</text>
</comment>
<evidence type="ECO:0000313" key="2">
    <source>
        <dbReference type="Proteomes" id="UP000050515"/>
    </source>
</evidence>
<reference evidence="1 2" key="1">
    <citation type="submission" date="2015-09" db="EMBL/GenBank/DDBJ databases">
        <title>Draft genome sequence of Acidiplasma aeolicum DSM 18409.</title>
        <authorList>
            <person name="Hemp J."/>
        </authorList>
    </citation>
    <scope>NUCLEOTIDE SEQUENCE [LARGE SCALE GENOMIC DNA]</scope>
    <source>
        <strain evidence="1 2">V</strain>
    </source>
</reference>
<evidence type="ECO:0000313" key="1">
    <source>
        <dbReference type="EMBL" id="KPV42913.1"/>
    </source>
</evidence>